<name>A0AAQ4FPM3_AMBAM</name>
<accession>A0AAQ4FPM3</accession>
<dbReference type="AlphaFoldDB" id="A0AAQ4FPM3"/>
<dbReference type="Proteomes" id="UP001321473">
    <property type="component" value="Unassembled WGS sequence"/>
</dbReference>
<gene>
    <name evidence="1" type="ORF">V5799_021654</name>
</gene>
<protein>
    <submittedName>
        <fullName evidence="1">Uncharacterized protein</fullName>
    </submittedName>
</protein>
<comment type="caution">
    <text evidence="1">The sequence shown here is derived from an EMBL/GenBank/DDBJ whole genome shotgun (WGS) entry which is preliminary data.</text>
</comment>
<dbReference type="EMBL" id="JARKHS020000623">
    <property type="protein sequence ID" value="KAK8788568.1"/>
    <property type="molecule type" value="Genomic_DNA"/>
</dbReference>
<proteinExistence type="predicted"/>
<evidence type="ECO:0000313" key="2">
    <source>
        <dbReference type="Proteomes" id="UP001321473"/>
    </source>
</evidence>
<sequence>MKAMPSNWRHQFPTVHNNKYKIVNLLILKNKIVTGLNFTNCKVKRSSVEACFCTRPSSVESFHWLYWRSILSLCTGWISLEVKIGAPSHHSQ</sequence>
<keyword evidence="2" id="KW-1185">Reference proteome</keyword>
<evidence type="ECO:0000313" key="1">
    <source>
        <dbReference type="EMBL" id="KAK8788568.1"/>
    </source>
</evidence>
<reference evidence="1 2" key="1">
    <citation type="journal article" date="2023" name="Arcadia Sci">
        <title>De novo assembly of a long-read Amblyomma americanum tick genome.</title>
        <authorList>
            <person name="Chou S."/>
            <person name="Poskanzer K.E."/>
            <person name="Rollins M."/>
            <person name="Thuy-Boun P.S."/>
        </authorList>
    </citation>
    <scope>NUCLEOTIDE SEQUENCE [LARGE SCALE GENOMIC DNA]</scope>
    <source>
        <strain evidence="1">F_SG_1</strain>
        <tissue evidence="1">Salivary glands</tissue>
    </source>
</reference>
<organism evidence="1 2">
    <name type="scientific">Amblyomma americanum</name>
    <name type="common">Lone star tick</name>
    <dbReference type="NCBI Taxonomy" id="6943"/>
    <lineage>
        <taxon>Eukaryota</taxon>
        <taxon>Metazoa</taxon>
        <taxon>Ecdysozoa</taxon>
        <taxon>Arthropoda</taxon>
        <taxon>Chelicerata</taxon>
        <taxon>Arachnida</taxon>
        <taxon>Acari</taxon>
        <taxon>Parasitiformes</taxon>
        <taxon>Ixodida</taxon>
        <taxon>Ixodoidea</taxon>
        <taxon>Ixodidae</taxon>
        <taxon>Amblyomminae</taxon>
        <taxon>Amblyomma</taxon>
    </lineage>
</organism>